<evidence type="ECO:0000313" key="1">
    <source>
        <dbReference type="EMBL" id="KAJ8685718.1"/>
    </source>
</evidence>
<reference evidence="1" key="1">
    <citation type="submission" date="2023-04" db="EMBL/GenBank/DDBJ databases">
        <title>A chromosome-level genome assembly of the parasitoid wasp Eretmocerus hayati.</title>
        <authorList>
            <person name="Zhong Y."/>
            <person name="Liu S."/>
            <person name="Liu Y."/>
        </authorList>
    </citation>
    <scope>NUCLEOTIDE SEQUENCE</scope>
    <source>
        <strain evidence="1">ZJU_SS_LIU_2023</strain>
    </source>
</reference>
<dbReference type="EMBL" id="CM056741">
    <property type="protein sequence ID" value="KAJ8685718.1"/>
    <property type="molecule type" value="Genomic_DNA"/>
</dbReference>
<sequence length="222" mass="25515">MFDERRVVFIRPARCVRQRLSFFSLRIGVRFLATVIATPSSNSKIVLPAVCHRTRILTVFTTEDGSVEPPVRQKPWDKQDASKTQEPIDCLLLCIHDCLCRSNKCAGSGFSKRLGELEEPVEEGGINIIDQKTGRIVWCKLEGYNLWSCVIMDCQDLNSRPPKFAHQWVMLYGDHKTAQVEYHTIFTFPAGWKKMESELKGMKDELFCNAVFQAVKDFCERF</sequence>
<name>A0ACC2PQH2_9HYME</name>
<organism evidence="1 2">
    <name type="scientific">Eretmocerus hayati</name>
    <dbReference type="NCBI Taxonomy" id="131215"/>
    <lineage>
        <taxon>Eukaryota</taxon>
        <taxon>Metazoa</taxon>
        <taxon>Ecdysozoa</taxon>
        <taxon>Arthropoda</taxon>
        <taxon>Hexapoda</taxon>
        <taxon>Insecta</taxon>
        <taxon>Pterygota</taxon>
        <taxon>Neoptera</taxon>
        <taxon>Endopterygota</taxon>
        <taxon>Hymenoptera</taxon>
        <taxon>Apocrita</taxon>
        <taxon>Proctotrupomorpha</taxon>
        <taxon>Chalcidoidea</taxon>
        <taxon>Aphelinidae</taxon>
        <taxon>Aphelininae</taxon>
        <taxon>Eretmocerus</taxon>
    </lineage>
</organism>
<proteinExistence type="predicted"/>
<comment type="caution">
    <text evidence="1">The sequence shown here is derived from an EMBL/GenBank/DDBJ whole genome shotgun (WGS) entry which is preliminary data.</text>
</comment>
<gene>
    <name evidence="1" type="ORF">QAD02_021511</name>
</gene>
<dbReference type="Proteomes" id="UP001239111">
    <property type="component" value="Chromosome 1"/>
</dbReference>
<accession>A0ACC2PQH2</accession>
<protein>
    <submittedName>
        <fullName evidence="1">Uncharacterized protein</fullName>
    </submittedName>
</protein>
<keyword evidence="2" id="KW-1185">Reference proteome</keyword>
<evidence type="ECO:0000313" key="2">
    <source>
        <dbReference type="Proteomes" id="UP001239111"/>
    </source>
</evidence>